<evidence type="ECO:0000313" key="3">
    <source>
        <dbReference type="Proteomes" id="UP000216063"/>
    </source>
</evidence>
<name>A0A255E156_9MYCO</name>
<reference evidence="2 3" key="1">
    <citation type="submission" date="2017-07" db="EMBL/GenBank/DDBJ databases">
        <title>The new phylogeny of genus Mycobacterium.</title>
        <authorList>
            <person name="Tortoli E."/>
            <person name="Trovato A."/>
            <person name="Cirillo D.M."/>
        </authorList>
    </citation>
    <scope>NUCLEOTIDE SEQUENCE [LARGE SCALE GENOMIC DNA]</scope>
    <source>
        <strain evidence="2 3">ATCC 33027</strain>
    </source>
</reference>
<dbReference type="Proteomes" id="UP000216063">
    <property type="component" value="Unassembled WGS sequence"/>
</dbReference>
<feature type="domain" description="DUF7257" evidence="1">
    <location>
        <begin position="164"/>
        <end position="385"/>
    </location>
</feature>
<sequence>MGSLPNQAAGLDGGAWLAHWVSQNDLSKLAHRTEDEIRDYFNGLMGLSTPWVNAAQAFFQGILKGFQNLEHFLALMVQSITGAANQGLTYLAGYMHDRWVDLTTLFTKIQSLLDAIGQAFWETLDTGFGITDTFNAIKGLLGLGRGAQESADTANIGVQILKLQGNPGVTGYDEFDYPSAGTLPSAIYDLYAGGPGGGSYGPSGSGFLTWKSSGTSLRWNIYRHKASTLSTDYGSVTAVWARSVPSAMISNDGYGYLCGRFSNTSSATHVRARVSDTQVQIQAVVAGAVTNIGSPVSVTTKSGDTWEFRYGNKATANKYEFKVIQNGTTVLTVNDSSHVSVLESSPGAGDFRQCGFGGQASLWWPALSVPGQAGPPLMAGWTWADQ</sequence>
<comment type="caution">
    <text evidence="2">The sequence shown here is derived from an EMBL/GenBank/DDBJ whole genome shotgun (WGS) entry which is preliminary data.</text>
</comment>
<dbReference type="InterPro" id="IPR055681">
    <property type="entry name" value="DUF7257"/>
</dbReference>
<evidence type="ECO:0000259" key="1">
    <source>
        <dbReference type="Pfam" id="PF23918"/>
    </source>
</evidence>
<dbReference type="RefSeq" id="WP_094477185.1">
    <property type="nucleotide sequence ID" value="NZ_NOZR01000003.1"/>
</dbReference>
<proteinExistence type="predicted"/>
<dbReference type="EMBL" id="NOZR01000003">
    <property type="protein sequence ID" value="OYN81783.1"/>
    <property type="molecule type" value="Genomic_DNA"/>
</dbReference>
<keyword evidence="3" id="KW-1185">Reference proteome</keyword>
<dbReference type="AlphaFoldDB" id="A0A255E156"/>
<protein>
    <recommendedName>
        <fullName evidence="1">DUF7257 domain-containing protein</fullName>
    </recommendedName>
</protein>
<organism evidence="2 3">
    <name type="scientific">Mycolicibacterium sphagni</name>
    <dbReference type="NCBI Taxonomy" id="1786"/>
    <lineage>
        <taxon>Bacteria</taxon>
        <taxon>Bacillati</taxon>
        <taxon>Actinomycetota</taxon>
        <taxon>Actinomycetes</taxon>
        <taxon>Mycobacteriales</taxon>
        <taxon>Mycobacteriaceae</taxon>
        <taxon>Mycolicibacterium</taxon>
    </lineage>
</organism>
<accession>A0A255E156</accession>
<dbReference type="Pfam" id="PF23918">
    <property type="entry name" value="DUF7257"/>
    <property type="match status" value="1"/>
</dbReference>
<evidence type="ECO:0000313" key="2">
    <source>
        <dbReference type="EMBL" id="OYN81783.1"/>
    </source>
</evidence>
<gene>
    <name evidence="2" type="ORF">CG716_05425</name>
</gene>